<dbReference type="InterPro" id="IPR051465">
    <property type="entry name" value="Cell_Envelope_Struct_Comp"/>
</dbReference>
<feature type="domain" description="SLH" evidence="2">
    <location>
        <begin position="262"/>
        <end position="332"/>
    </location>
</feature>
<feature type="domain" description="SLH" evidence="2">
    <location>
        <begin position="201"/>
        <end position="261"/>
    </location>
</feature>
<dbReference type="Proteomes" id="UP000323856">
    <property type="component" value="Unassembled WGS sequence"/>
</dbReference>
<accession>A0A5B0E6J4</accession>
<proteinExistence type="predicted"/>
<dbReference type="OrthoDB" id="5140323at2"/>
<keyword evidence="1" id="KW-0732">Signal</keyword>
<dbReference type="PROSITE" id="PS51318">
    <property type="entry name" value="TAT"/>
    <property type="match status" value="1"/>
</dbReference>
<dbReference type="PANTHER" id="PTHR43308:SF5">
    <property type="entry name" value="S-LAYER PROTEIN _ PEPTIDOGLYCAN ENDO-BETA-N-ACETYLGLUCOSAMINIDASE"/>
    <property type="match status" value="1"/>
</dbReference>
<reference evidence="3 4" key="1">
    <citation type="submission" date="2019-07" db="EMBL/GenBank/DDBJ databases">
        <title>Analysis of the biochemical properties, biological activity and biotechnological potential of siderophores and biosurfactants produced by Antarctic psychrotolerant bacteria.</title>
        <authorList>
            <person name="Styczynski M."/>
            <person name="Krucon T."/>
            <person name="Decewicz P."/>
            <person name="Dziewit L."/>
        </authorList>
    </citation>
    <scope>NUCLEOTIDE SEQUENCE [LARGE SCALE GENOMIC DNA]</scope>
    <source>
        <strain evidence="3 4">ANT_H27</strain>
    </source>
</reference>
<feature type="domain" description="SLH" evidence="2">
    <location>
        <begin position="136"/>
        <end position="199"/>
    </location>
</feature>
<evidence type="ECO:0000256" key="1">
    <source>
        <dbReference type="SAM" id="SignalP"/>
    </source>
</evidence>
<name>A0A5B0E6J4_9MICC</name>
<feature type="signal peptide" evidence="1">
    <location>
        <begin position="1"/>
        <end position="29"/>
    </location>
</feature>
<dbReference type="PANTHER" id="PTHR43308">
    <property type="entry name" value="OUTER MEMBRANE PROTEIN ALPHA-RELATED"/>
    <property type="match status" value="1"/>
</dbReference>
<evidence type="ECO:0000313" key="4">
    <source>
        <dbReference type="Proteomes" id="UP000323856"/>
    </source>
</evidence>
<organism evidence="3 4">
    <name type="scientific">Paeniglutamicibacter gangotriensis</name>
    <dbReference type="NCBI Taxonomy" id="254787"/>
    <lineage>
        <taxon>Bacteria</taxon>
        <taxon>Bacillati</taxon>
        <taxon>Actinomycetota</taxon>
        <taxon>Actinomycetes</taxon>
        <taxon>Micrococcales</taxon>
        <taxon>Micrococcaceae</taxon>
        <taxon>Paeniglutamicibacter</taxon>
    </lineage>
</organism>
<dbReference type="InterPro" id="IPR001119">
    <property type="entry name" value="SLH_dom"/>
</dbReference>
<dbReference type="PROSITE" id="PS51272">
    <property type="entry name" value="SLH"/>
    <property type="match status" value="3"/>
</dbReference>
<dbReference type="InterPro" id="IPR006311">
    <property type="entry name" value="TAT_signal"/>
</dbReference>
<dbReference type="Pfam" id="PF00395">
    <property type="entry name" value="SLH"/>
    <property type="match status" value="2"/>
</dbReference>
<protein>
    <submittedName>
        <fullName evidence="3">S-layer homology domain-containing protein</fullName>
    </submittedName>
</protein>
<gene>
    <name evidence="3" type="ORF">FQ154_17760</name>
</gene>
<dbReference type="EMBL" id="VOBL01000024">
    <property type="protein sequence ID" value="KAA0973551.1"/>
    <property type="molecule type" value="Genomic_DNA"/>
</dbReference>
<dbReference type="RefSeq" id="WP_149620736.1">
    <property type="nucleotide sequence ID" value="NZ_VOBL01000024.1"/>
</dbReference>
<feature type="chain" id="PRO_5023092138" evidence="1">
    <location>
        <begin position="30"/>
        <end position="332"/>
    </location>
</feature>
<comment type="caution">
    <text evidence="3">The sequence shown here is derived from an EMBL/GenBank/DDBJ whole genome shotgun (WGS) entry which is preliminary data.</text>
</comment>
<sequence>MIHKMSRRSLLIGATLLPLTALAIKPAMAAASNSTAGFGALVKQIGMDTDTWWPAMEYSAKVYENGISVTRRGLTMSRKSKLGLAKLWHPGLGFPTADVRLLENGSYGQEFQGVTTWWEGGSHLGSQTTHPIYDEHPRSFKDVSDSHDFYREIEVLSTLGVTEGWPDGTFRPQATILRDAFAAFCYRMKGSPAYKPPVTSPFKDVPTNNIFYKEICWAESQGIVNGWSNGMYKPFEPIKRDAVAAMLYRMAPTTAYSFMPLKTLGFVDVPKSNIFYREIEWMRSTGISIGWEKDTFVDDMRDWTREYRPLNTATRAEAAAFLVRWNERFGIL</sequence>
<evidence type="ECO:0000259" key="2">
    <source>
        <dbReference type="PROSITE" id="PS51272"/>
    </source>
</evidence>
<dbReference type="AlphaFoldDB" id="A0A5B0E6J4"/>
<evidence type="ECO:0000313" key="3">
    <source>
        <dbReference type="EMBL" id="KAA0973551.1"/>
    </source>
</evidence>